<comment type="caution">
    <text evidence="7">The sequence shown here is derived from an EMBL/GenBank/DDBJ whole genome shotgun (WGS) entry which is preliminary data.</text>
</comment>
<accession>A0A0G1WFI5</accession>
<dbReference type="PANTHER" id="PTHR38826:SF5">
    <property type="entry name" value="RIBONUCLEASE VAPC13"/>
    <property type="match status" value="1"/>
</dbReference>
<dbReference type="InterPro" id="IPR002716">
    <property type="entry name" value="PIN_dom"/>
</dbReference>
<dbReference type="EC" id="3.1.-.-" evidence="5"/>
<dbReference type="InterPro" id="IPR029060">
    <property type="entry name" value="PIN-like_dom_sf"/>
</dbReference>
<feature type="binding site" evidence="5">
    <location>
        <position position="6"/>
    </location>
    <ligand>
        <name>Mg(2+)</name>
        <dbReference type="ChEBI" id="CHEBI:18420"/>
    </ligand>
</feature>
<reference evidence="7 8" key="1">
    <citation type="journal article" date="2015" name="Nature">
        <title>rRNA introns, odd ribosomes, and small enigmatic genomes across a large radiation of phyla.</title>
        <authorList>
            <person name="Brown C.T."/>
            <person name="Hug L.A."/>
            <person name="Thomas B.C."/>
            <person name="Sharon I."/>
            <person name="Castelle C.J."/>
            <person name="Singh A."/>
            <person name="Wilkins M.J."/>
            <person name="Williams K.H."/>
            <person name="Banfield J.F."/>
        </authorList>
    </citation>
    <scope>NUCLEOTIDE SEQUENCE [LARGE SCALE GENOMIC DNA]</scope>
</reference>
<dbReference type="InterPro" id="IPR052106">
    <property type="entry name" value="PINc/VapC_TA"/>
</dbReference>
<dbReference type="CDD" id="cd09854">
    <property type="entry name" value="PIN_VapC-like"/>
    <property type="match status" value="1"/>
</dbReference>
<keyword evidence="2 5" id="KW-0540">Nuclease</keyword>
<protein>
    <recommendedName>
        <fullName evidence="5">Ribonuclease VapC</fullName>
        <shortName evidence="5">RNase VapC</shortName>
        <ecNumber evidence="5">3.1.-.-</ecNumber>
    </recommendedName>
    <alternativeName>
        <fullName evidence="5">Toxin VapC</fullName>
    </alternativeName>
</protein>
<dbReference type="EMBL" id="LCQN01000002">
    <property type="protein sequence ID" value="KKW17548.1"/>
    <property type="molecule type" value="Genomic_DNA"/>
</dbReference>
<evidence type="ECO:0000256" key="5">
    <source>
        <dbReference type="HAMAP-Rule" id="MF_00265"/>
    </source>
</evidence>
<evidence type="ECO:0000256" key="1">
    <source>
        <dbReference type="ARBA" id="ARBA00022649"/>
    </source>
</evidence>
<dbReference type="HAMAP" id="MF_00265">
    <property type="entry name" value="VapC_Nob1"/>
    <property type="match status" value="1"/>
</dbReference>
<keyword evidence="5" id="KW-0800">Toxin</keyword>
<name>A0A0G1WFI5_9BACT</name>
<dbReference type="GO" id="GO:0016787">
    <property type="term" value="F:hydrolase activity"/>
    <property type="evidence" value="ECO:0007669"/>
    <property type="project" value="UniProtKB-KW"/>
</dbReference>
<gene>
    <name evidence="5" type="primary">vapC</name>
    <name evidence="7" type="ORF">UY58_C0002G0034</name>
</gene>
<sequence>MQYFLDTSVILYAAGAQHEYKKSCATIIEQIAREELSVCISTEVLHEIVHRYTRLSKKQEGIKIARDISELVQVLPVDDVAFLHALTILEQCEVDTRDAVHAAVVLHFGISHIISADKHFERIKEVTRIDPTALI</sequence>
<evidence type="ECO:0000313" key="7">
    <source>
        <dbReference type="EMBL" id="KKW17548.1"/>
    </source>
</evidence>
<dbReference type="SUPFAM" id="SSF88723">
    <property type="entry name" value="PIN domain-like"/>
    <property type="match status" value="1"/>
</dbReference>
<dbReference type="GO" id="GO:0090729">
    <property type="term" value="F:toxin activity"/>
    <property type="evidence" value="ECO:0007669"/>
    <property type="project" value="UniProtKB-KW"/>
</dbReference>
<evidence type="ECO:0000313" key="8">
    <source>
        <dbReference type="Proteomes" id="UP000033982"/>
    </source>
</evidence>
<keyword evidence="5" id="KW-0460">Magnesium</keyword>
<comment type="similarity">
    <text evidence="5">Belongs to the PINc/VapC protein family.</text>
</comment>
<keyword evidence="4 5" id="KW-0378">Hydrolase</keyword>
<keyword evidence="1 5" id="KW-1277">Toxin-antitoxin system</keyword>
<dbReference type="AlphaFoldDB" id="A0A0G1WFI5"/>
<dbReference type="Gene3D" id="3.40.50.1010">
    <property type="entry name" value="5'-nuclease"/>
    <property type="match status" value="1"/>
</dbReference>
<keyword evidence="3 5" id="KW-0479">Metal-binding</keyword>
<evidence type="ECO:0000256" key="3">
    <source>
        <dbReference type="ARBA" id="ARBA00022723"/>
    </source>
</evidence>
<dbReference type="GO" id="GO:0004540">
    <property type="term" value="F:RNA nuclease activity"/>
    <property type="evidence" value="ECO:0007669"/>
    <property type="project" value="InterPro"/>
</dbReference>
<dbReference type="Proteomes" id="UP000033982">
    <property type="component" value="Unassembled WGS sequence"/>
</dbReference>
<dbReference type="PANTHER" id="PTHR38826">
    <property type="entry name" value="RIBONUCLEASE VAPC13"/>
    <property type="match status" value="1"/>
</dbReference>
<evidence type="ECO:0000256" key="2">
    <source>
        <dbReference type="ARBA" id="ARBA00022722"/>
    </source>
</evidence>
<comment type="cofactor">
    <cofactor evidence="5">
        <name>Mg(2+)</name>
        <dbReference type="ChEBI" id="CHEBI:18420"/>
    </cofactor>
</comment>
<dbReference type="InterPro" id="IPR022907">
    <property type="entry name" value="VapC_family"/>
</dbReference>
<organism evidence="7 8">
    <name type="scientific">Candidatus Magasanikbacteria bacterium GW2011_GWA2_50_22</name>
    <dbReference type="NCBI Taxonomy" id="1619043"/>
    <lineage>
        <taxon>Bacteria</taxon>
        <taxon>Candidatus Magasanikiibacteriota</taxon>
    </lineage>
</organism>
<dbReference type="Pfam" id="PF01850">
    <property type="entry name" value="PIN"/>
    <property type="match status" value="1"/>
</dbReference>
<feature type="domain" description="PIN" evidence="6">
    <location>
        <begin position="1"/>
        <end position="122"/>
    </location>
</feature>
<proteinExistence type="inferred from homology"/>
<evidence type="ECO:0000259" key="6">
    <source>
        <dbReference type="SMART" id="SM00670"/>
    </source>
</evidence>
<comment type="function">
    <text evidence="5">Toxic component of a toxin-antitoxin (TA) system. An RNase.</text>
</comment>
<feature type="binding site" evidence="5">
    <location>
        <position position="98"/>
    </location>
    <ligand>
        <name>Mg(2+)</name>
        <dbReference type="ChEBI" id="CHEBI:18420"/>
    </ligand>
</feature>
<dbReference type="GO" id="GO:0000287">
    <property type="term" value="F:magnesium ion binding"/>
    <property type="evidence" value="ECO:0007669"/>
    <property type="project" value="UniProtKB-UniRule"/>
</dbReference>
<dbReference type="SMART" id="SM00670">
    <property type="entry name" value="PINc"/>
    <property type="match status" value="1"/>
</dbReference>
<evidence type="ECO:0000256" key="4">
    <source>
        <dbReference type="ARBA" id="ARBA00022801"/>
    </source>
</evidence>